<evidence type="ECO:0000313" key="2">
    <source>
        <dbReference type="EMBL" id="OAD21144.1"/>
    </source>
</evidence>
<organism evidence="2 3">
    <name type="scientific">Candidatus Thiomargarita nelsonii</name>
    <dbReference type="NCBI Taxonomy" id="1003181"/>
    <lineage>
        <taxon>Bacteria</taxon>
        <taxon>Pseudomonadati</taxon>
        <taxon>Pseudomonadota</taxon>
        <taxon>Gammaproteobacteria</taxon>
        <taxon>Thiotrichales</taxon>
        <taxon>Thiotrichaceae</taxon>
        <taxon>Thiomargarita</taxon>
    </lineage>
</organism>
<keyword evidence="1" id="KW-0472">Membrane</keyword>
<keyword evidence="1" id="KW-0812">Transmembrane</keyword>
<dbReference type="InterPro" id="IPR011990">
    <property type="entry name" value="TPR-like_helical_dom_sf"/>
</dbReference>
<comment type="caution">
    <text evidence="2">The sequence shown here is derived from an EMBL/GenBank/DDBJ whole genome shotgun (WGS) entry which is preliminary data.</text>
</comment>
<dbReference type="Gene3D" id="1.25.40.10">
    <property type="entry name" value="Tetratricopeptide repeat domain"/>
    <property type="match status" value="1"/>
</dbReference>
<dbReference type="SUPFAM" id="SSF48452">
    <property type="entry name" value="TPR-like"/>
    <property type="match status" value="1"/>
</dbReference>
<dbReference type="EMBL" id="LUTY01001835">
    <property type="protein sequence ID" value="OAD21144.1"/>
    <property type="molecule type" value="Genomic_DNA"/>
</dbReference>
<feature type="transmembrane region" description="Helical" evidence="1">
    <location>
        <begin position="6"/>
        <end position="22"/>
    </location>
</feature>
<keyword evidence="3" id="KW-1185">Reference proteome</keyword>
<dbReference type="Proteomes" id="UP000076962">
    <property type="component" value="Unassembled WGS sequence"/>
</dbReference>
<feature type="transmembrane region" description="Helical" evidence="1">
    <location>
        <begin position="96"/>
        <end position="118"/>
    </location>
</feature>
<reference evidence="2 3" key="1">
    <citation type="submission" date="2016-05" db="EMBL/GenBank/DDBJ databases">
        <title>Single-cell genome of chain-forming Candidatus Thiomargarita nelsonii and comparison to other large sulfur-oxidizing bacteria.</title>
        <authorList>
            <person name="Winkel M."/>
            <person name="Salman V."/>
            <person name="Woyke T."/>
            <person name="Schulz-Vogt H."/>
            <person name="Richter M."/>
            <person name="Flood B."/>
            <person name="Bailey J."/>
            <person name="Amann R."/>
            <person name="Mussmann M."/>
        </authorList>
    </citation>
    <scope>NUCLEOTIDE SEQUENCE [LARGE SCALE GENOMIC DNA]</scope>
    <source>
        <strain evidence="2 3">THI036</strain>
    </source>
</reference>
<evidence type="ECO:0000256" key="1">
    <source>
        <dbReference type="SAM" id="Phobius"/>
    </source>
</evidence>
<keyword evidence="1" id="KW-1133">Transmembrane helix</keyword>
<feature type="transmembrane region" description="Helical" evidence="1">
    <location>
        <begin position="53"/>
        <end position="75"/>
    </location>
</feature>
<gene>
    <name evidence="2" type="ORF">THIOM_003091</name>
</gene>
<name>A0A176RZJ3_9GAMM</name>
<accession>A0A176RZJ3</accession>
<evidence type="ECO:0000313" key="3">
    <source>
        <dbReference type="Proteomes" id="UP000076962"/>
    </source>
</evidence>
<sequence>MLLLGVAILLTIGVVLIALYRRHRALNRGIAFSVTMAIIALLIHSTVDFNLQIPANAATFMLILGLGWVVCYLPTMRTANHSQDNLRQPLSRFAKIPVFGLMFILLYLIYIAASWGMADFHIRQAFRLATNKENVEIGDLRLIQMSLSRALRLEQNNPYPLELMGTIYDWMAKIHIPHADKLAATEYQQQALTYFLKAAKQRPTNVHTWVMIAMKKKFLKQYDMIFFSALEHAATLAPWEPRVQRIIVDIGLEEWFRLPVKVQSIVIATIERGMQLQAKPMQRIIKKYKREQIVCAYIQFSFCP</sequence>
<dbReference type="PATRIC" id="fig|1003181.4.peg.4161"/>
<feature type="transmembrane region" description="Helical" evidence="1">
    <location>
        <begin position="29"/>
        <end position="47"/>
    </location>
</feature>
<dbReference type="AlphaFoldDB" id="A0A176RZJ3"/>
<proteinExistence type="predicted"/>
<protein>
    <submittedName>
        <fullName evidence="2">O-antigen polymerase</fullName>
    </submittedName>
</protein>